<gene>
    <name evidence="2" type="ORF">AF72_00495</name>
</gene>
<sequence length="46" mass="5604">MEDSLVQAGDDLNKKMNGSVWRFDINVMWWYFNLIVMLKTNRVDYF</sequence>
<protein>
    <submittedName>
        <fullName evidence="2">Uncharacterized protein</fullName>
    </submittedName>
</protein>
<name>Z9JMN0_9GAMM</name>
<dbReference type="Proteomes" id="UP000020406">
    <property type="component" value="Unassembled WGS sequence"/>
</dbReference>
<proteinExistence type="predicted"/>
<feature type="transmembrane region" description="Helical" evidence="1">
    <location>
        <begin position="20"/>
        <end position="38"/>
    </location>
</feature>
<evidence type="ECO:0000313" key="2">
    <source>
        <dbReference type="EMBL" id="EWS79439.1"/>
    </source>
</evidence>
<keyword evidence="1" id="KW-0472">Membrane</keyword>
<keyword evidence="1" id="KW-0812">Transmembrane</keyword>
<evidence type="ECO:0000313" key="3">
    <source>
        <dbReference type="Proteomes" id="UP000020406"/>
    </source>
</evidence>
<dbReference type="EMBL" id="JDSQ01000001">
    <property type="protein sequence ID" value="EWS79439.1"/>
    <property type="molecule type" value="Genomic_DNA"/>
</dbReference>
<dbReference type="PATRIC" id="fig|1444770.3.peg.108"/>
<evidence type="ECO:0000256" key="1">
    <source>
        <dbReference type="SAM" id="Phobius"/>
    </source>
</evidence>
<comment type="caution">
    <text evidence="2">The sequence shown here is derived from an EMBL/GenBank/DDBJ whole genome shotgun (WGS) entry which is preliminary data.</text>
</comment>
<organism evidence="2 3">
    <name type="scientific">Xylella taiwanensis</name>
    <dbReference type="NCBI Taxonomy" id="1444770"/>
    <lineage>
        <taxon>Bacteria</taxon>
        <taxon>Pseudomonadati</taxon>
        <taxon>Pseudomonadota</taxon>
        <taxon>Gammaproteobacteria</taxon>
        <taxon>Lysobacterales</taxon>
        <taxon>Lysobacteraceae</taxon>
        <taxon>Xylella</taxon>
    </lineage>
</organism>
<reference evidence="2 3" key="1">
    <citation type="journal article" date="2014" name="Genome Announc.">
        <title>Draft Genome Sequence of Xylella fastidiosa Pear Leaf Scorch Strain in Taiwan.</title>
        <authorList>
            <person name="Su C.C."/>
            <person name="Deng W.L."/>
            <person name="Jan F.J."/>
            <person name="Chang C.J."/>
            <person name="Huang H."/>
            <person name="Chen J."/>
        </authorList>
    </citation>
    <scope>NUCLEOTIDE SEQUENCE [LARGE SCALE GENOMIC DNA]</scope>
    <source>
        <strain evidence="2 3">PLS229</strain>
    </source>
</reference>
<accession>Z9JMN0</accession>
<keyword evidence="1" id="KW-1133">Transmembrane helix</keyword>
<dbReference type="AlphaFoldDB" id="Z9JMN0"/>